<keyword evidence="4" id="KW-0131">Cell cycle</keyword>
<keyword evidence="3 5" id="KW-0195">Cyclin</keyword>
<dbReference type="InterPro" id="IPR013763">
    <property type="entry name" value="Cyclin-like_dom"/>
</dbReference>
<dbReference type="GO" id="GO:0016538">
    <property type="term" value="F:cyclin-dependent protein serine/threonine kinase regulator activity"/>
    <property type="evidence" value="ECO:0007669"/>
    <property type="project" value="UniProtKB-ARBA"/>
</dbReference>
<dbReference type="VEuPathDB" id="FungiDB:YALI1_C21353g"/>
<dbReference type="GO" id="GO:0051726">
    <property type="term" value="P:regulation of cell cycle"/>
    <property type="evidence" value="ECO:0007669"/>
    <property type="project" value="UniProtKB-ARBA"/>
</dbReference>
<evidence type="ECO:0000259" key="6">
    <source>
        <dbReference type="SMART" id="SM00385"/>
    </source>
</evidence>
<dbReference type="Pfam" id="PF00134">
    <property type="entry name" value="Cyclin_N"/>
    <property type="match status" value="1"/>
</dbReference>
<accession>A0A1D8NB98</accession>
<dbReference type="SMART" id="SM00385">
    <property type="entry name" value="CYCLIN"/>
    <property type="match status" value="1"/>
</dbReference>
<dbReference type="FunFam" id="1.10.472.10:FF:000010">
    <property type="entry name" value="G1/S-specific cyclin Cln1"/>
    <property type="match status" value="1"/>
</dbReference>
<dbReference type="GO" id="GO:0051301">
    <property type="term" value="P:cell division"/>
    <property type="evidence" value="ECO:0007669"/>
    <property type="project" value="UniProtKB-KW"/>
</dbReference>
<evidence type="ECO:0000256" key="5">
    <source>
        <dbReference type="RuleBase" id="RU000383"/>
    </source>
</evidence>
<evidence type="ECO:0000256" key="3">
    <source>
        <dbReference type="ARBA" id="ARBA00023127"/>
    </source>
</evidence>
<evidence type="ECO:0000256" key="2">
    <source>
        <dbReference type="ARBA" id="ARBA00022618"/>
    </source>
</evidence>
<dbReference type="SUPFAM" id="SSF47954">
    <property type="entry name" value="Cyclin-like"/>
    <property type="match status" value="1"/>
</dbReference>
<proteinExistence type="inferred from homology"/>
<dbReference type="VEuPathDB" id="FungiDB:YALI0_C15114g"/>
<evidence type="ECO:0000313" key="7">
    <source>
        <dbReference type="EMBL" id="AOW02905.1"/>
    </source>
</evidence>
<dbReference type="AlphaFoldDB" id="A0A1D8NB98"/>
<name>A0A1D8NB98_YARLL</name>
<dbReference type="EMBL" id="CP017555">
    <property type="protein sequence ID" value="AOW02905.1"/>
    <property type="molecule type" value="Genomic_DNA"/>
</dbReference>
<feature type="domain" description="Cyclin-like" evidence="6">
    <location>
        <begin position="106"/>
        <end position="191"/>
    </location>
</feature>
<dbReference type="InterPro" id="IPR006671">
    <property type="entry name" value="Cyclin_N"/>
</dbReference>
<dbReference type="GeneID" id="2909350"/>
<dbReference type="RefSeq" id="XP_068138508.1">
    <property type="nucleotide sequence ID" value="XM_068282407.1"/>
</dbReference>
<sequence>MRLLLNDMFMTPSQTTMQTLSEFADRHAFHSASDSVALYHSIPQHQRPAQATLKLRERALSADNEHEYADDMIAHMHMLEKAYSCDTDMMRQQPHVTFANRREALEDVVNSHRYFDLSSDTLFTAVALLDRYTSKCIIVDGYYPLVALAALWIAAKYVERKVAVPTLDQLHRLQPAYSKREYLQMEGYMLNVLEWSVSAPTADAFLDMFIGTTDPIFDDKFRTLRLFGLYLCECALFNEQLIDARKSSVAMAAQLLAMYYTHGIPDYPVSPRPDVNFIINQLETQAVPACIQSKYASTKFEFMRNAIGLRGGETPDPEDVMMTPPVTPERSKRYGFVGAQNQPQTQPQTQAIPKQPYDYGYNQGYYHS</sequence>
<organism evidence="7 8">
    <name type="scientific">Yarrowia lipolytica</name>
    <name type="common">Candida lipolytica</name>
    <dbReference type="NCBI Taxonomy" id="4952"/>
    <lineage>
        <taxon>Eukaryota</taxon>
        <taxon>Fungi</taxon>
        <taxon>Dikarya</taxon>
        <taxon>Ascomycota</taxon>
        <taxon>Saccharomycotina</taxon>
        <taxon>Dipodascomycetes</taxon>
        <taxon>Dipodascales</taxon>
        <taxon>Dipodascales incertae sedis</taxon>
        <taxon>Yarrowia</taxon>
    </lineage>
</organism>
<gene>
    <name evidence="7" type="ORF">YALI1_C21353g</name>
</gene>
<evidence type="ECO:0000256" key="4">
    <source>
        <dbReference type="ARBA" id="ARBA00023306"/>
    </source>
</evidence>
<dbReference type="InterPro" id="IPR036915">
    <property type="entry name" value="Cyclin-like_sf"/>
</dbReference>
<evidence type="ECO:0000313" key="8">
    <source>
        <dbReference type="Proteomes" id="UP000182444"/>
    </source>
</evidence>
<dbReference type="Gene3D" id="1.10.472.10">
    <property type="entry name" value="Cyclin-like"/>
    <property type="match status" value="2"/>
</dbReference>
<reference evidence="7 8" key="1">
    <citation type="journal article" date="2016" name="PLoS ONE">
        <title>Sequence Assembly of Yarrowia lipolytica Strain W29/CLIB89 Shows Transposable Element Diversity.</title>
        <authorList>
            <person name="Magnan C."/>
            <person name="Yu J."/>
            <person name="Chang I."/>
            <person name="Jahn E."/>
            <person name="Kanomata Y."/>
            <person name="Wu J."/>
            <person name="Zeller M."/>
            <person name="Oakes M."/>
            <person name="Baldi P."/>
            <person name="Sandmeyer S."/>
        </authorList>
    </citation>
    <scope>NUCLEOTIDE SEQUENCE [LARGE SCALE GENOMIC DNA]</scope>
    <source>
        <strain evidence="8">CLIB89(W29)</strain>
    </source>
</reference>
<dbReference type="PANTHER" id="PTHR10177">
    <property type="entry name" value="CYCLINS"/>
    <property type="match status" value="1"/>
</dbReference>
<dbReference type="eggNOG" id="KOG0653">
    <property type="taxonomic scope" value="Eukaryota"/>
</dbReference>
<dbReference type="InterPro" id="IPR039361">
    <property type="entry name" value="Cyclin"/>
</dbReference>
<dbReference type="Proteomes" id="UP000182444">
    <property type="component" value="Chromosome 1C"/>
</dbReference>
<protein>
    <recommendedName>
        <fullName evidence="6">Cyclin-like domain-containing protein</fullName>
    </recommendedName>
</protein>
<evidence type="ECO:0000256" key="1">
    <source>
        <dbReference type="ARBA" id="ARBA00008742"/>
    </source>
</evidence>
<keyword evidence="2" id="KW-0132">Cell division</keyword>
<comment type="similarity">
    <text evidence="1 5">Belongs to the cyclin family.</text>
</comment>
<dbReference type="GO" id="GO:0044843">
    <property type="term" value="P:cell cycle G1/S phase transition"/>
    <property type="evidence" value="ECO:0007669"/>
    <property type="project" value="UniProtKB-ARBA"/>
</dbReference>